<proteinExistence type="predicted"/>
<dbReference type="KEGG" id="bqu:BQ10450"/>
<organism evidence="1 2">
    <name type="scientific">Bartonella quintana (strain Toulouse)</name>
    <name type="common">Rochalimaea quintana</name>
    <dbReference type="NCBI Taxonomy" id="283165"/>
    <lineage>
        <taxon>Bacteria</taxon>
        <taxon>Pseudomonadati</taxon>
        <taxon>Pseudomonadota</taxon>
        <taxon>Alphaproteobacteria</taxon>
        <taxon>Hyphomicrobiales</taxon>
        <taxon>Bartonellaceae</taxon>
        <taxon>Bartonella</taxon>
    </lineage>
</organism>
<name>A0A0H3M1A6_BARQU</name>
<gene>
    <name evidence="1" type="ordered locus">BQ10450</name>
</gene>
<dbReference type="AlphaFoldDB" id="A0A0H3M1A6"/>
<sequence>MLWRKINQNTCIKRAFCYTTPIQKKQRHNKVSLLFIPYSAKALQILIKKKDFKLAKYIVSAYITDCNISLFKKLIPQRTERGSYGRYSKNRYALLNVDCHHQCFRCSSSCNRDALNIISYFFREPHK</sequence>
<dbReference type="EMBL" id="BX897700">
    <property type="protein sequence ID" value="CAF26512.1"/>
    <property type="molecule type" value="Genomic_DNA"/>
</dbReference>
<evidence type="ECO:0000313" key="2">
    <source>
        <dbReference type="Proteomes" id="UP000000597"/>
    </source>
</evidence>
<accession>A0A0H3M1A6</accession>
<evidence type="ECO:0000313" key="1">
    <source>
        <dbReference type="EMBL" id="CAF26512.1"/>
    </source>
</evidence>
<dbReference type="HOGENOM" id="CLU_1966241_0_0_5"/>
<protein>
    <submittedName>
        <fullName evidence="1">Uncharacterized protein</fullName>
    </submittedName>
</protein>
<dbReference type="Proteomes" id="UP000000597">
    <property type="component" value="Chromosome"/>
</dbReference>
<reference evidence="1 2" key="1">
    <citation type="journal article" date="2004" name="Proc. Natl. Acad. Sci. U.S.A.">
        <title>The louse-borne human pathogen Bartonella quintana is a genomic derivative of the zoonotic agent Bartonella henselae.</title>
        <authorList>
            <person name="Alsmark U.C.M."/>
            <person name="Frank A.C."/>
            <person name="Karlberg E.O."/>
            <person name="Legault B.-A."/>
            <person name="Ardell D.H."/>
            <person name="Canbaeck B."/>
            <person name="Eriksson A.-S."/>
            <person name="Naeslund A.K."/>
            <person name="Handley S.A."/>
            <person name="Huvet M."/>
            <person name="La Scola B."/>
            <person name="Holmberg M."/>
            <person name="Andersson S.G.E."/>
        </authorList>
    </citation>
    <scope>NUCLEOTIDE SEQUENCE [LARGE SCALE GENOMIC DNA]</scope>
    <source>
        <strain evidence="1 2">Toulouse</strain>
    </source>
</reference>